<comment type="subcellular location">
    <subcellularLocation>
        <location evidence="1">Cytoplasm</location>
    </subcellularLocation>
</comment>
<name>A0A7U6GDB1_CALEA</name>
<evidence type="ECO:0000313" key="8">
    <source>
        <dbReference type="EMBL" id="BAL80318.1"/>
    </source>
</evidence>
<dbReference type="InterPro" id="IPR003735">
    <property type="entry name" value="Metal_Tscrpt_repr"/>
</dbReference>
<dbReference type="GO" id="GO:0045892">
    <property type="term" value="P:negative regulation of DNA-templated transcription"/>
    <property type="evidence" value="ECO:0007669"/>
    <property type="project" value="UniProtKB-ARBA"/>
</dbReference>
<evidence type="ECO:0000256" key="5">
    <source>
        <dbReference type="ARBA" id="ARBA00022723"/>
    </source>
</evidence>
<dbReference type="CDD" id="cd10159">
    <property type="entry name" value="CsoR-like_DUF156_2"/>
    <property type="match status" value="1"/>
</dbReference>
<dbReference type="GO" id="GO:0003677">
    <property type="term" value="F:DNA binding"/>
    <property type="evidence" value="ECO:0007669"/>
    <property type="project" value="InterPro"/>
</dbReference>
<dbReference type="PANTHER" id="PTHR33677">
    <property type="entry name" value="TRANSCRIPTIONAL REPRESSOR FRMR-RELATED"/>
    <property type="match status" value="1"/>
</dbReference>
<dbReference type="GO" id="GO:0005737">
    <property type="term" value="C:cytoplasm"/>
    <property type="evidence" value="ECO:0007669"/>
    <property type="project" value="UniProtKB-SubCell"/>
</dbReference>
<keyword evidence="4" id="KW-0963">Cytoplasm</keyword>
<dbReference type="InterPro" id="IPR038390">
    <property type="entry name" value="Metal_Tscrpt_repr_sf"/>
</dbReference>
<keyword evidence="9" id="KW-1185">Reference proteome</keyword>
<evidence type="ECO:0000313" key="9">
    <source>
        <dbReference type="Proteomes" id="UP000004793"/>
    </source>
</evidence>
<dbReference type="AlphaFoldDB" id="A0A7U6GDB1"/>
<evidence type="ECO:0000256" key="6">
    <source>
        <dbReference type="ARBA" id="ARBA00039938"/>
    </source>
</evidence>
<reference evidence="8 9" key="1">
    <citation type="submission" date="2011-01" db="EMBL/GenBank/DDBJ databases">
        <title>Whole genome sequence of Caldisericum exile AZM16c01.</title>
        <authorList>
            <person name="Narita-Yamada S."/>
            <person name="Kawakoshi A."/>
            <person name="Nakamura S."/>
            <person name="Sasagawa M."/>
            <person name="Fukada J."/>
            <person name="Sekine M."/>
            <person name="Kato Y."/>
            <person name="Fukai R."/>
            <person name="Sasaki K."/>
            <person name="Hanamaki A."/>
            <person name="Narita H."/>
            <person name="Konno Y."/>
            <person name="Mori K."/>
            <person name="Yamazaki S."/>
            <person name="Suzuki K."/>
            <person name="Fujita N."/>
        </authorList>
    </citation>
    <scope>NUCLEOTIDE SEQUENCE [LARGE SCALE GENOMIC DNA]</scope>
    <source>
        <strain evidence="9">DSM 21853 / NBRC 104410 / AZM16c01</strain>
    </source>
</reference>
<dbReference type="GO" id="GO:0046872">
    <property type="term" value="F:metal ion binding"/>
    <property type="evidence" value="ECO:0007669"/>
    <property type="project" value="UniProtKB-KW"/>
</dbReference>
<protein>
    <recommendedName>
        <fullName evidence="6">Copper-sensing transcriptional repressor CsoR</fullName>
    </recommendedName>
    <alternativeName>
        <fullName evidence="7">Copper-sensitive operon repressor</fullName>
    </alternativeName>
</protein>
<gene>
    <name evidence="8" type="ordered locus">CSE_01920</name>
</gene>
<sequence length="96" mass="10916">MDSKIVHSPKHKDTLKLIKIAEGHLVGIEKMIESDRYCIDISKQILALIAILKKANTEILKRHLETCVKSAAKGENFDEKIKELESIIEYLSKGRD</sequence>
<evidence type="ECO:0000256" key="2">
    <source>
        <dbReference type="ARBA" id="ARBA00005260"/>
    </source>
</evidence>
<accession>A0A7U6GDB1</accession>
<comment type="similarity">
    <text evidence="2">Belongs to the FrmR/RcnR family.</text>
</comment>
<evidence type="ECO:0000256" key="7">
    <source>
        <dbReference type="ARBA" id="ARBA00041544"/>
    </source>
</evidence>
<evidence type="ECO:0000256" key="3">
    <source>
        <dbReference type="ARBA" id="ARBA00011738"/>
    </source>
</evidence>
<organism evidence="8 9">
    <name type="scientific">Caldisericum exile (strain DSM 21853 / NBRC 104410 / AZM16c01)</name>
    <dbReference type="NCBI Taxonomy" id="511051"/>
    <lineage>
        <taxon>Bacteria</taxon>
        <taxon>Pseudomonadati</taxon>
        <taxon>Caldisericota/Cryosericota group</taxon>
        <taxon>Caldisericota</taxon>
        <taxon>Caldisericia</taxon>
        <taxon>Caldisericales</taxon>
        <taxon>Caldisericaceae</taxon>
        <taxon>Caldisericum</taxon>
    </lineage>
</organism>
<proteinExistence type="inferred from homology"/>
<dbReference type="KEGG" id="cex:CSE_01920"/>
<evidence type="ECO:0000256" key="1">
    <source>
        <dbReference type="ARBA" id="ARBA00004496"/>
    </source>
</evidence>
<dbReference type="Proteomes" id="UP000004793">
    <property type="component" value="Chromosome"/>
</dbReference>
<dbReference type="EMBL" id="AP012051">
    <property type="protein sequence ID" value="BAL80318.1"/>
    <property type="molecule type" value="Genomic_DNA"/>
</dbReference>
<dbReference type="OrthoDB" id="9811244at2"/>
<dbReference type="Gene3D" id="1.20.58.1000">
    <property type="entry name" value="Metal-sensitive repressor, helix protomer"/>
    <property type="match status" value="1"/>
</dbReference>
<keyword evidence="5" id="KW-0479">Metal-binding</keyword>
<evidence type="ECO:0000256" key="4">
    <source>
        <dbReference type="ARBA" id="ARBA00022490"/>
    </source>
</evidence>
<comment type="subunit">
    <text evidence="3">Homodimer.</text>
</comment>
<dbReference type="Pfam" id="PF02583">
    <property type="entry name" value="Trns_repr_metal"/>
    <property type="match status" value="1"/>
</dbReference>
<dbReference type="PANTHER" id="PTHR33677:SF4">
    <property type="entry name" value="COPPER-SENSING TRANSCRIPTIONAL REPRESSOR CSOR"/>
    <property type="match status" value="1"/>
</dbReference>